<reference evidence="3" key="2">
    <citation type="journal article" date="2015" name="Data Brief">
        <title>Shoot transcriptome of the giant reed, Arundo donax.</title>
        <authorList>
            <person name="Barrero R.A."/>
            <person name="Guerrero F.D."/>
            <person name="Moolhuijzen P."/>
            <person name="Goolsby J.A."/>
            <person name="Tidwell J."/>
            <person name="Bellgard S.E."/>
            <person name="Bellgard M.I."/>
        </authorList>
    </citation>
    <scope>NUCLEOTIDE SEQUENCE</scope>
    <source>
        <tissue evidence="3">Shoot tissue taken approximately 20 cm above the soil surface</tissue>
    </source>
</reference>
<dbReference type="AlphaFoldDB" id="A0A0A9FCK0"/>
<feature type="region of interest" description="Disordered" evidence="1">
    <location>
        <begin position="69"/>
        <end position="143"/>
    </location>
</feature>
<evidence type="ECO:0000313" key="3">
    <source>
        <dbReference type="EMBL" id="JAE08944.1"/>
    </source>
</evidence>
<feature type="region of interest" description="Disordered" evidence="1">
    <location>
        <begin position="30"/>
        <end position="55"/>
    </location>
</feature>
<organism evidence="3">
    <name type="scientific">Arundo donax</name>
    <name type="common">Giant reed</name>
    <name type="synonym">Donax arundinaceus</name>
    <dbReference type="NCBI Taxonomy" id="35708"/>
    <lineage>
        <taxon>Eukaryota</taxon>
        <taxon>Viridiplantae</taxon>
        <taxon>Streptophyta</taxon>
        <taxon>Embryophyta</taxon>
        <taxon>Tracheophyta</taxon>
        <taxon>Spermatophyta</taxon>
        <taxon>Magnoliopsida</taxon>
        <taxon>Liliopsida</taxon>
        <taxon>Poales</taxon>
        <taxon>Poaceae</taxon>
        <taxon>PACMAD clade</taxon>
        <taxon>Arundinoideae</taxon>
        <taxon>Arundineae</taxon>
        <taxon>Arundo</taxon>
    </lineage>
</organism>
<feature type="compositionally biased region" description="Basic residues" evidence="1">
    <location>
        <begin position="111"/>
        <end position="126"/>
    </location>
</feature>
<accession>A0A0A9FCK0</accession>
<name>A0A0A9FCK0_ARUDO</name>
<proteinExistence type="predicted"/>
<evidence type="ECO:0008006" key="4">
    <source>
        <dbReference type="Google" id="ProtNLM"/>
    </source>
</evidence>
<keyword evidence="2" id="KW-0732">Signal</keyword>
<evidence type="ECO:0000256" key="1">
    <source>
        <dbReference type="SAM" id="MobiDB-lite"/>
    </source>
</evidence>
<sequence>MPVTTTLLCLVSVFLFSTAPRSGCKATAMAIPERAPARRPAPRRRREPNSPPTPPWCLRCFSFSPEPQAADKQAARSQVHSGGATAAAIAHSLDPGGATGTWDHLDSRRGPERRRGRIHRLKKRRCQGPGSARCVLGASDEGW</sequence>
<evidence type="ECO:0000256" key="2">
    <source>
        <dbReference type="SAM" id="SignalP"/>
    </source>
</evidence>
<feature type="chain" id="PRO_5002062133" description="Secreted protein" evidence="2">
    <location>
        <begin position="25"/>
        <end position="143"/>
    </location>
</feature>
<reference evidence="3" key="1">
    <citation type="submission" date="2014-09" db="EMBL/GenBank/DDBJ databases">
        <authorList>
            <person name="Magalhaes I.L.F."/>
            <person name="Oliveira U."/>
            <person name="Santos F.R."/>
            <person name="Vidigal T.H.D.A."/>
            <person name="Brescovit A.D."/>
            <person name="Santos A.J."/>
        </authorList>
    </citation>
    <scope>NUCLEOTIDE SEQUENCE</scope>
    <source>
        <tissue evidence="3">Shoot tissue taken approximately 20 cm above the soil surface</tissue>
    </source>
</reference>
<protein>
    <recommendedName>
        <fullName evidence="4">Secreted protein</fullName>
    </recommendedName>
</protein>
<dbReference type="EMBL" id="GBRH01188952">
    <property type="protein sequence ID" value="JAE08944.1"/>
    <property type="molecule type" value="Transcribed_RNA"/>
</dbReference>
<feature type="signal peptide" evidence="2">
    <location>
        <begin position="1"/>
        <end position="24"/>
    </location>
</feature>